<feature type="chain" id="PRO_5037511024" description="DUF4964 domain-containing protein" evidence="1">
    <location>
        <begin position="21"/>
        <end position="175"/>
    </location>
</feature>
<comment type="caution">
    <text evidence="2">The sequence shown here is derived from an EMBL/GenBank/DDBJ whole genome shotgun (WGS) entry which is preliminary data.</text>
</comment>
<proteinExistence type="predicted"/>
<keyword evidence="1" id="KW-0732">Signal</keyword>
<dbReference type="Proteomes" id="UP000664144">
    <property type="component" value="Unassembled WGS sequence"/>
</dbReference>
<dbReference type="EMBL" id="JAFLQZ010000007">
    <property type="protein sequence ID" value="MBO0358852.1"/>
    <property type="molecule type" value="Genomic_DNA"/>
</dbReference>
<evidence type="ECO:0008006" key="4">
    <source>
        <dbReference type="Google" id="ProtNLM"/>
    </source>
</evidence>
<organism evidence="2 3">
    <name type="scientific">Hymenobacter telluris</name>
    <dbReference type="NCBI Taxonomy" id="2816474"/>
    <lineage>
        <taxon>Bacteria</taxon>
        <taxon>Pseudomonadati</taxon>
        <taxon>Bacteroidota</taxon>
        <taxon>Cytophagia</taxon>
        <taxon>Cytophagales</taxon>
        <taxon>Hymenobacteraceae</taxon>
        <taxon>Hymenobacter</taxon>
    </lineage>
</organism>
<evidence type="ECO:0000313" key="3">
    <source>
        <dbReference type="Proteomes" id="UP000664144"/>
    </source>
</evidence>
<accession>A0A939EYC3</accession>
<keyword evidence="3" id="KW-1185">Reference proteome</keyword>
<reference evidence="2" key="1">
    <citation type="submission" date="2021-03" db="EMBL/GenBank/DDBJ databases">
        <authorList>
            <person name="Kim M.K."/>
        </authorList>
    </citation>
    <scope>NUCLEOTIDE SEQUENCE</scope>
    <source>
        <strain evidence="2">BT186</strain>
    </source>
</reference>
<name>A0A939EYC3_9BACT</name>
<feature type="signal peptide" evidence="1">
    <location>
        <begin position="1"/>
        <end position="20"/>
    </location>
</feature>
<protein>
    <recommendedName>
        <fullName evidence="4">DUF4964 domain-containing protein</fullName>
    </recommendedName>
</protein>
<evidence type="ECO:0000313" key="2">
    <source>
        <dbReference type="EMBL" id="MBO0358852.1"/>
    </source>
</evidence>
<gene>
    <name evidence="2" type="ORF">J0X19_12920</name>
</gene>
<sequence length="175" mass="19407">MKTLLLVAALVAAPVVSVRAQTSSVAPAAWPDHSRVLPDKLRQVPVGITLWHTPNPIYPEPNPQQPGGYVWKHSTMVRSEVGELEVVECGSFIWYSAEGWKANLRETPAEFAELFNCPGAQLRAGQTYTFQKNYRYADNAQSLYGGDALWYILAKDKTGKLYKGIGLIETEAKVK</sequence>
<dbReference type="RefSeq" id="WP_206984774.1">
    <property type="nucleotide sequence ID" value="NZ_JAFLQZ010000007.1"/>
</dbReference>
<dbReference type="AlphaFoldDB" id="A0A939EYC3"/>
<evidence type="ECO:0000256" key="1">
    <source>
        <dbReference type="SAM" id="SignalP"/>
    </source>
</evidence>